<proteinExistence type="predicted"/>
<dbReference type="GeneID" id="82148432"/>
<keyword evidence="2" id="KW-1185">Reference proteome</keyword>
<dbReference type="Pfam" id="PF12541">
    <property type="entry name" value="DUF3737"/>
    <property type="match status" value="1"/>
</dbReference>
<accession>A0A4Z0V7U0</accession>
<protein>
    <submittedName>
        <fullName evidence="1">DUF3737 family protein</fullName>
    </submittedName>
</protein>
<dbReference type="AlphaFoldDB" id="A0A4Z0V7U0"/>
<dbReference type="SUPFAM" id="SSF51126">
    <property type="entry name" value="Pectin lyase-like"/>
    <property type="match status" value="1"/>
</dbReference>
<sequence>MEIIKDKEFGGERPLFASQGIKLENVTVHAGESALKCCRNIVASHCRFEGKYPFWHVKGFEISGCEFTPGARAALWYSSGLRMTDTQVDAPKMFREMDGVDLENVRIPDAQETLWHCRNVRLRNVEVGNADYLFMHSDNIDIDNYRQDGNYSFQYCRNVVIRNAEINSKDAFWNTENVTVYDSSLTGEYLAWHSRGLRLVRCHISGTQPLCYCEGLLLEDCTFDADADLAFEDSCVDATILSHITSVKNPRSGSIRAGSIGELILDTNILAPADCKIQTES</sequence>
<dbReference type="InterPro" id="IPR012334">
    <property type="entry name" value="Pectin_lyas_fold"/>
</dbReference>
<dbReference type="Gene3D" id="2.160.20.10">
    <property type="entry name" value="Single-stranded right-handed beta-helix, Pectin lyase-like"/>
    <property type="match status" value="1"/>
</dbReference>
<name>A0A4Z0V7U0_9BACT</name>
<organism evidence="1 2">
    <name type="scientific">Duncaniella freteri</name>
    <dbReference type="NCBI Taxonomy" id="2530391"/>
    <lineage>
        <taxon>Bacteria</taxon>
        <taxon>Pseudomonadati</taxon>
        <taxon>Bacteroidota</taxon>
        <taxon>Bacteroidia</taxon>
        <taxon>Bacteroidales</taxon>
        <taxon>Muribaculaceae</taxon>
        <taxon>Duncaniella</taxon>
    </lineage>
</organism>
<evidence type="ECO:0000313" key="2">
    <source>
        <dbReference type="Proteomes" id="UP000297635"/>
    </source>
</evidence>
<dbReference type="RefSeq" id="WP_135469978.1">
    <property type="nucleotide sequence ID" value="NZ_CASJDB010000008.1"/>
</dbReference>
<dbReference type="InterPro" id="IPR011050">
    <property type="entry name" value="Pectin_lyase_fold/virulence"/>
</dbReference>
<reference evidence="1 2" key="1">
    <citation type="submission" date="2019-02" db="EMBL/GenBank/DDBJ databases">
        <title>Isolation and identification of novel species under the genus Muribaculum.</title>
        <authorList>
            <person name="Miyake S."/>
            <person name="Ding Y."/>
            <person name="Low A."/>
            <person name="Soh M."/>
            <person name="Seedorf H."/>
        </authorList>
    </citation>
    <scope>NUCLEOTIDE SEQUENCE [LARGE SCALE GENOMIC DNA]</scope>
    <source>
        <strain evidence="1 2">TLL-A3</strain>
    </source>
</reference>
<dbReference type="InterPro" id="IPR022208">
    <property type="entry name" value="DUF3737"/>
</dbReference>
<dbReference type="Proteomes" id="UP000297635">
    <property type="component" value="Unassembled WGS sequence"/>
</dbReference>
<comment type="caution">
    <text evidence="1">The sequence shown here is derived from an EMBL/GenBank/DDBJ whole genome shotgun (WGS) entry which is preliminary data.</text>
</comment>
<gene>
    <name evidence="1" type="ORF">EZ315_01425</name>
</gene>
<dbReference type="EMBL" id="SJSA01000001">
    <property type="protein sequence ID" value="TGG39432.1"/>
    <property type="molecule type" value="Genomic_DNA"/>
</dbReference>
<evidence type="ECO:0000313" key="1">
    <source>
        <dbReference type="EMBL" id="TGG39432.1"/>
    </source>
</evidence>